<protein>
    <submittedName>
        <fullName evidence="1">DUF815 domain-containing protein</fullName>
    </submittedName>
</protein>
<accession>A0A3L8PR14</accession>
<proteinExistence type="predicted"/>
<dbReference type="EMBL" id="QZEI01000220">
    <property type="protein sequence ID" value="RLV57644.1"/>
    <property type="molecule type" value="Genomic_DNA"/>
</dbReference>
<reference evidence="1 2" key="1">
    <citation type="submission" date="2018-09" db="EMBL/GenBank/DDBJ databases">
        <title>Phylogeny of the Shewanellaceae, and recommendation for two new genera, Pseudoshewanella and Parashewanella.</title>
        <authorList>
            <person name="Wang G."/>
        </authorList>
    </citation>
    <scope>NUCLEOTIDE SEQUENCE [LARGE SCALE GENOMIC DNA]</scope>
    <source>
        <strain evidence="1 2">C51</strain>
    </source>
</reference>
<dbReference type="InterPro" id="IPR027417">
    <property type="entry name" value="P-loop_NTPase"/>
</dbReference>
<dbReference type="Gene3D" id="3.40.50.300">
    <property type="entry name" value="P-loop containing nucleotide triphosphate hydrolases"/>
    <property type="match status" value="1"/>
</dbReference>
<dbReference type="AlphaFoldDB" id="A0A3L8PR14"/>
<evidence type="ECO:0000313" key="1">
    <source>
        <dbReference type="EMBL" id="RLV57644.1"/>
    </source>
</evidence>
<dbReference type="SUPFAM" id="SSF52540">
    <property type="entry name" value="P-loop containing nucleoside triphosphate hydrolases"/>
    <property type="match status" value="1"/>
</dbReference>
<comment type="caution">
    <text evidence="1">The sequence shown here is derived from an EMBL/GenBank/DDBJ whole genome shotgun (WGS) entry which is preliminary data.</text>
</comment>
<sequence>MGRNQRSYPQEYAPLLVESKLETKEELLAPILTFSSLNRFSLSQFPHVNSELLKDYLSEAINQGLTGQNILLYGDAGTGKTELARTLAFELQRKLLEVQSQQVEFGRLTESISSRNSNSLRLGYLIGQTGQK</sequence>
<dbReference type="Proteomes" id="UP000281474">
    <property type="component" value="Unassembled WGS sequence"/>
</dbReference>
<name>A0A3L8PR14_9GAMM</name>
<organism evidence="1 2">
    <name type="scientific">Parashewanella curva</name>
    <dbReference type="NCBI Taxonomy" id="2338552"/>
    <lineage>
        <taxon>Bacteria</taxon>
        <taxon>Pseudomonadati</taxon>
        <taxon>Pseudomonadota</taxon>
        <taxon>Gammaproteobacteria</taxon>
        <taxon>Alteromonadales</taxon>
        <taxon>Shewanellaceae</taxon>
        <taxon>Parashewanella</taxon>
    </lineage>
</organism>
<gene>
    <name evidence="1" type="ORF">D5018_21500</name>
</gene>
<dbReference type="OrthoDB" id="9809379at2"/>
<dbReference type="Pfam" id="PF05673">
    <property type="entry name" value="DUF815"/>
    <property type="match status" value="1"/>
</dbReference>
<keyword evidence="2" id="KW-1185">Reference proteome</keyword>
<evidence type="ECO:0000313" key="2">
    <source>
        <dbReference type="Proteomes" id="UP000281474"/>
    </source>
</evidence>
<dbReference type="InterPro" id="IPR008533">
    <property type="entry name" value="DUF815"/>
</dbReference>